<dbReference type="InterPro" id="IPR051781">
    <property type="entry name" value="Metallo-dep_Hydrolase"/>
</dbReference>
<reference evidence="2" key="1">
    <citation type="journal article" date="2014" name="Int. J. Syst. Evol. Microbiol.">
        <title>Complete genome sequence of Corynebacterium casei LMG S-19264T (=DSM 44701T), isolated from a smear-ripened cheese.</title>
        <authorList>
            <consortium name="US DOE Joint Genome Institute (JGI-PGF)"/>
            <person name="Walter F."/>
            <person name="Albersmeier A."/>
            <person name="Kalinowski J."/>
            <person name="Ruckert C."/>
        </authorList>
    </citation>
    <scope>NUCLEOTIDE SEQUENCE</scope>
    <source>
        <strain evidence="2">VKM Ac-1958</strain>
    </source>
</reference>
<dbReference type="PANTHER" id="PTHR43135:SF3">
    <property type="entry name" value="ALPHA-D-RIBOSE 1-METHYLPHOSPHONATE 5-TRIPHOSPHATE DIPHOSPHATASE"/>
    <property type="match status" value="1"/>
</dbReference>
<evidence type="ECO:0000313" key="3">
    <source>
        <dbReference type="Proteomes" id="UP001142325"/>
    </source>
</evidence>
<accession>A0A9W6HU79</accession>
<dbReference type="Gene3D" id="2.30.40.10">
    <property type="entry name" value="Urease, subunit C, domain 1"/>
    <property type="match status" value="2"/>
</dbReference>
<gene>
    <name evidence="2" type="ORF">GCM10017596_27730</name>
</gene>
<dbReference type="EMBL" id="BSET01000002">
    <property type="protein sequence ID" value="GLK03058.1"/>
    <property type="molecule type" value="Genomic_DNA"/>
</dbReference>
<proteinExistence type="predicted"/>
<dbReference type="InterPro" id="IPR006680">
    <property type="entry name" value="Amidohydro-rel"/>
</dbReference>
<dbReference type="Pfam" id="PF01979">
    <property type="entry name" value="Amidohydro_1"/>
    <property type="match status" value="1"/>
</dbReference>
<feature type="domain" description="Amidohydrolase-related" evidence="1">
    <location>
        <begin position="58"/>
        <end position="447"/>
    </location>
</feature>
<dbReference type="RefSeq" id="WP_204937862.1">
    <property type="nucleotide sequence ID" value="NZ_BAAAUM010000002.1"/>
</dbReference>
<comment type="caution">
    <text evidence="2">The sequence shown here is derived from an EMBL/GenBank/DDBJ whole genome shotgun (WGS) entry which is preliminary data.</text>
</comment>
<dbReference type="SUPFAM" id="SSF51556">
    <property type="entry name" value="Metallo-dependent hydrolases"/>
    <property type="match status" value="1"/>
</dbReference>
<organism evidence="2 3">
    <name type="scientific">Microbacterium keratanolyticum</name>
    <dbReference type="NCBI Taxonomy" id="67574"/>
    <lineage>
        <taxon>Bacteria</taxon>
        <taxon>Bacillati</taxon>
        <taxon>Actinomycetota</taxon>
        <taxon>Actinomycetes</taxon>
        <taxon>Micrococcales</taxon>
        <taxon>Microbacteriaceae</taxon>
        <taxon>Microbacterium</taxon>
    </lineage>
</organism>
<dbReference type="AlphaFoldDB" id="A0A9W6HU79"/>
<reference evidence="2" key="2">
    <citation type="submission" date="2023-01" db="EMBL/GenBank/DDBJ databases">
        <authorList>
            <person name="Sun Q."/>
            <person name="Evtushenko L."/>
        </authorList>
    </citation>
    <scope>NUCLEOTIDE SEQUENCE</scope>
    <source>
        <strain evidence="2">VKM Ac-1958</strain>
    </source>
</reference>
<dbReference type="InterPro" id="IPR032466">
    <property type="entry name" value="Metal_Hydrolase"/>
</dbReference>
<dbReference type="PANTHER" id="PTHR43135">
    <property type="entry name" value="ALPHA-D-RIBOSE 1-METHYLPHOSPHONATE 5-TRIPHOSPHATE DIPHOSPHATASE"/>
    <property type="match status" value="1"/>
</dbReference>
<dbReference type="Gene3D" id="3.20.20.140">
    <property type="entry name" value="Metal-dependent hydrolases"/>
    <property type="match status" value="2"/>
</dbReference>
<protein>
    <recommendedName>
        <fullName evidence="1">Amidohydrolase-related domain-containing protein</fullName>
    </recommendedName>
</protein>
<evidence type="ECO:0000313" key="2">
    <source>
        <dbReference type="EMBL" id="GLK03058.1"/>
    </source>
</evidence>
<dbReference type="InterPro" id="IPR011059">
    <property type="entry name" value="Metal-dep_hydrolase_composite"/>
</dbReference>
<sequence length="459" mass="47729">MSMLIRAGVVVPAIGGTVVENGAVVVEHGRITEVLDARAAEAAVTAFAGEAIDEPQSVLMPGLVNIHTHGVSPSPLFPSGSAALADERWRANLDRHLHAGTTTVLSTCGLGSMEEIRYADANHAVHVRAATAHTPGAIDAARAADGAGLTARHRVLTIEAMLDAGAVAIGELGGGQTLGGGGQDLVYLPAAIRERTGGVVTQAQARALKEAVLGRFMSERRYRPEVLAAAAEEAAITGITTEELRELIVATVMPSVGHARDGIREGIEAARILGVPALVHSASASADLIRSLQMQRDPRPATIIAGHVNHTSHTVEEAVALAELGRESGWHAEASVFDLLEGRETVQTREHWDALMARPGLVDVIATDYGHDGRHDSLIAAVRDLVDAGHRTLAEAVEMVTSAPAALIPGLVRGGAMLRAGAPADLLLTRRDDLRQVQRVIVGGETVVRDGAGALAGSA</sequence>
<dbReference type="Proteomes" id="UP001142325">
    <property type="component" value="Unassembled WGS sequence"/>
</dbReference>
<dbReference type="GO" id="GO:0016810">
    <property type="term" value="F:hydrolase activity, acting on carbon-nitrogen (but not peptide) bonds"/>
    <property type="evidence" value="ECO:0007669"/>
    <property type="project" value="InterPro"/>
</dbReference>
<evidence type="ECO:0000259" key="1">
    <source>
        <dbReference type="Pfam" id="PF01979"/>
    </source>
</evidence>
<name>A0A9W6HU79_9MICO</name>
<dbReference type="SUPFAM" id="SSF51338">
    <property type="entry name" value="Composite domain of metallo-dependent hydrolases"/>
    <property type="match status" value="1"/>
</dbReference>
<keyword evidence="3" id="KW-1185">Reference proteome</keyword>